<dbReference type="CDD" id="cd01335">
    <property type="entry name" value="Radical_SAM"/>
    <property type="match status" value="1"/>
</dbReference>
<dbReference type="Gene3D" id="3.40.830.10">
    <property type="entry name" value="LigB-like"/>
    <property type="match status" value="1"/>
</dbReference>
<dbReference type="InterPro" id="IPR002737">
    <property type="entry name" value="MEMO1_fam"/>
</dbReference>
<dbReference type="GO" id="GO:0046872">
    <property type="term" value="F:metal ion binding"/>
    <property type="evidence" value="ECO:0007669"/>
    <property type="project" value="UniProtKB-KW"/>
</dbReference>
<name>X0ZKD6_9ZZZZ</name>
<dbReference type="Pfam" id="PF04055">
    <property type="entry name" value="Radical_SAM"/>
    <property type="match status" value="1"/>
</dbReference>
<evidence type="ECO:0000313" key="8">
    <source>
        <dbReference type="EMBL" id="GAG60818.1"/>
    </source>
</evidence>
<sequence length="650" mass="73594">MKKIFSILFILLLLIPFLISNINLFAEEFKEINYSNDIRKPVVSGIFYPGSAEELKEKIDNLLNKVEREELKGELIGLIVPHAGYDYSGEIAAYAYKQLEGKNFNTVILIGESHYHRFPGASIGNYKSYQTPLGEVEVDNDLATNIIKYEKAIKFYPQVHQGEHSLEVQLPFLQTLLRDFKILPIILGERSSKLSSQIVQAIMQELKGREEKILFIASTDLSHFYPYQTALQLDNLTIKAIEKLDSDSFYQGLSYGNYYLCGGAAVGTLLKIAENLQANKVKLLKYANSGDVTGDKSRVVGYAAFVISKNNPQLNLKEAYYYLELGDSEVQCLLCPRECILVEGERGICGVRQNIKGKLYTLVYGRPVAVHVDPIEKKPISHMLPGSKSFSIATAGCNLGCRFCQNWQISQVLPEDIRSYDLPPEKVVQLALENNCQSIAYTYSEPTIFYEYMIETAKLAHQKGLKNIYVTSGYINPEPLRELCKYIDAANLDIKGFTEDYYRKYCLGKLQPVLESAKIMQEEGVWIELTNLILPTINDDMEVIREMCEWVKKNLGPDVPLYFSRFYPAYKITHLPPTPVETLEKAREIALDVGLHYVYIGNVPGNPAEHTYCPNCGKLLIQRVGFFVTTNNLNEDRCPSCGEKIPGIWK</sequence>
<gene>
    <name evidence="8" type="ORF">S01H4_00061</name>
</gene>
<evidence type="ECO:0000256" key="4">
    <source>
        <dbReference type="ARBA" id="ARBA00022723"/>
    </source>
</evidence>
<dbReference type="InterPro" id="IPR013785">
    <property type="entry name" value="Aldolase_TIM"/>
</dbReference>
<comment type="caution">
    <text evidence="8">The sequence shown here is derived from an EMBL/GenBank/DDBJ whole genome shotgun (WGS) entry which is preliminary data.</text>
</comment>
<evidence type="ECO:0000256" key="6">
    <source>
        <dbReference type="ARBA" id="ARBA00023014"/>
    </source>
</evidence>
<evidence type="ECO:0000256" key="3">
    <source>
        <dbReference type="ARBA" id="ARBA00022691"/>
    </source>
</evidence>
<accession>X0ZKD6</accession>
<dbReference type="PANTHER" id="PTHR30352:SF5">
    <property type="entry name" value="PYRUVATE FORMATE-LYASE 1-ACTIVATING ENZYME"/>
    <property type="match status" value="1"/>
</dbReference>
<keyword evidence="3" id="KW-0949">S-adenosyl-L-methionine</keyword>
<dbReference type="InterPro" id="IPR007197">
    <property type="entry name" value="rSAM"/>
</dbReference>
<evidence type="ECO:0000256" key="1">
    <source>
        <dbReference type="ARBA" id="ARBA00001966"/>
    </source>
</evidence>
<dbReference type="NCBIfam" id="TIGR04336">
    <property type="entry name" value="AmmeMemoSam_B"/>
    <property type="match status" value="1"/>
</dbReference>
<dbReference type="EMBL" id="BART01000006">
    <property type="protein sequence ID" value="GAG60818.1"/>
    <property type="molecule type" value="Genomic_DNA"/>
</dbReference>
<dbReference type="SFLD" id="SFLDG01101">
    <property type="entry name" value="Uncharacterised_Radical_SAM_Su"/>
    <property type="match status" value="1"/>
</dbReference>
<dbReference type="PANTHER" id="PTHR30352">
    <property type="entry name" value="PYRUVATE FORMATE-LYASE-ACTIVATING ENZYME"/>
    <property type="match status" value="1"/>
</dbReference>
<dbReference type="HAMAP" id="MF_00055">
    <property type="entry name" value="MEMO1"/>
    <property type="match status" value="1"/>
</dbReference>
<evidence type="ECO:0000256" key="2">
    <source>
        <dbReference type="ARBA" id="ARBA00022485"/>
    </source>
</evidence>
<dbReference type="Pfam" id="PF01875">
    <property type="entry name" value="Memo"/>
    <property type="match status" value="1"/>
</dbReference>
<proteinExistence type="inferred from homology"/>
<dbReference type="CDD" id="cd07361">
    <property type="entry name" value="MEMO_like"/>
    <property type="match status" value="1"/>
</dbReference>
<reference evidence="8" key="1">
    <citation type="journal article" date="2014" name="Front. Microbiol.">
        <title>High frequency of phylogenetically diverse reductive dehalogenase-homologous genes in deep subseafloor sedimentary metagenomes.</title>
        <authorList>
            <person name="Kawai M."/>
            <person name="Futagami T."/>
            <person name="Toyoda A."/>
            <person name="Takaki Y."/>
            <person name="Nishi S."/>
            <person name="Hori S."/>
            <person name="Arai W."/>
            <person name="Tsubouchi T."/>
            <person name="Morono Y."/>
            <person name="Uchiyama I."/>
            <person name="Ito T."/>
            <person name="Fujiyama A."/>
            <person name="Inagaki F."/>
            <person name="Takami H."/>
        </authorList>
    </citation>
    <scope>NUCLEOTIDE SEQUENCE</scope>
    <source>
        <strain evidence="8">Expedition CK06-06</strain>
    </source>
</reference>
<dbReference type="GO" id="GO:0003824">
    <property type="term" value="F:catalytic activity"/>
    <property type="evidence" value="ECO:0007669"/>
    <property type="project" value="InterPro"/>
</dbReference>
<feature type="domain" description="Radical SAM core" evidence="7">
    <location>
        <begin position="382"/>
        <end position="596"/>
    </location>
</feature>
<keyword evidence="5" id="KW-0408">Iron</keyword>
<dbReference type="SUPFAM" id="SSF102114">
    <property type="entry name" value="Radical SAM enzymes"/>
    <property type="match status" value="1"/>
</dbReference>
<keyword evidence="6" id="KW-0411">Iron-sulfur</keyword>
<dbReference type="InterPro" id="IPR027596">
    <property type="entry name" value="AmmeMemoSam_rS"/>
</dbReference>
<dbReference type="PROSITE" id="PS51918">
    <property type="entry name" value="RADICAL_SAM"/>
    <property type="match status" value="1"/>
</dbReference>
<evidence type="ECO:0000259" key="7">
    <source>
        <dbReference type="PROSITE" id="PS51918"/>
    </source>
</evidence>
<organism evidence="8">
    <name type="scientific">marine sediment metagenome</name>
    <dbReference type="NCBI Taxonomy" id="412755"/>
    <lineage>
        <taxon>unclassified sequences</taxon>
        <taxon>metagenomes</taxon>
        <taxon>ecological metagenomes</taxon>
    </lineage>
</organism>
<keyword evidence="4" id="KW-0479">Metal-binding</keyword>
<protein>
    <recommendedName>
        <fullName evidence="7">Radical SAM core domain-containing protein</fullName>
    </recommendedName>
</protein>
<dbReference type="Gene3D" id="3.20.20.70">
    <property type="entry name" value="Aldolase class I"/>
    <property type="match status" value="1"/>
</dbReference>
<comment type="cofactor">
    <cofactor evidence="1">
        <name>[4Fe-4S] cluster</name>
        <dbReference type="ChEBI" id="CHEBI:49883"/>
    </cofactor>
</comment>
<dbReference type="InterPro" id="IPR058240">
    <property type="entry name" value="rSAM_sf"/>
</dbReference>
<evidence type="ECO:0000256" key="5">
    <source>
        <dbReference type="ARBA" id="ARBA00023004"/>
    </source>
</evidence>
<dbReference type="GO" id="GO:0051539">
    <property type="term" value="F:4 iron, 4 sulfur cluster binding"/>
    <property type="evidence" value="ECO:0007669"/>
    <property type="project" value="UniProtKB-KW"/>
</dbReference>
<dbReference type="NCBIfam" id="TIGR04337">
    <property type="entry name" value="AmmeMemoSam_rS"/>
    <property type="match status" value="1"/>
</dbReference>
<dbReference type="InterPro" id="IPR034457">
    <property type="entry name" value="Organic_radical-activating"/>
</dbReference>
<dbReference type="SFLD" id="SFLDS00029">
    <property type="entry name" value="Radical_SAM"/>
    <property type="match status" value="1"/>
</dbReference>
<keyword evidence="2" id="KW-0004">4Fe-4S</keyword>
<dbReference type="AlphaFoldDB" id="X0ZKD6"/>